<dbReference type="GO" id="GO:0070274">
    <property type="term" value="C:RES complex"/>
    <property type="evidence" value="ECO:0007669"/>
    <property type="project" value="TreeGrafter"/>
</dbReference>
<protein>
    <recommendedName>
        <fullName evidence="2">BUD13 homolog</fullName>
    </recommendedName>
</protein>
<evidence type="ECO:0000313" key="5">
    <source>
        <dbReference type="Proteomes" id="UP000472260"/>
    </source>
</evidence>
<dbReference type="Ensembl" id="ENSSANT00000089267.1">
    <property type="protein sequence ID" value="ENSSANP00000083988.1"/>
    <property type="gene ID" value="ENSSANG00000041690.1"/>
</dbReference>
<feature type="region of interest" description="Disordered" evidence="3">
    <location>
        <begin position="1"/>
        <end position="57"/>
    </location>
</feature>
<accession>A0A671RL48</accession>
<dbReference type="InterPro" id="IPR051112">
    <property type="entry name" value="CWC26_splicing_factor"/>
</dbReference>
<feature type="region of interest" description="Disordered" evidence="3">
    <location>
        <begin position="385"/>
        <end position="425"/>
    </location>
</feature>
<feature type="region of interest" description="Disordered" evidence="3">
    <location>
        <begin position="83"/>
        <end position="328"/>
    </location>
</feature>
<feature type="compositionally biased region" description="Acidic residues" evidence="3">
    <location>
        <begin position="46"/>
        <end position="55"/>
    </location>
</feature>
<evidence type="ECO:0000313" key="4">
    <source>
        <dbReference type="Ensembl" id="ENSSANP00000083988.1"/>
    </source>
</evidence>
<dbReference type="AlphaFoldDB" id="A0A671RL48"/>
<feature type="compositionally biased region" description="Basic and acidic residues" evidence="3">
    <location>
        <begin position="388"/>
        <end position="400"/>
    </location>
</feature>
<dbReference type="InterPro" id="IPR018609">
    <property type="entry name" value="Bud13"/>
</dbReference>
<feature type="compositionally biased region" description="Basic and acidic residues" evidence="3">
    <location>
        <begin position="296"/>
        <end position="306"/>
    </location>
</feature>
<evidence type="ECO:0000256" key="3">
    <source>
        <dbReference type="SAM" id="MobiDB-lite"/>
    </source>
</evidence>
<dbReference type="Proteomes" id="UP000472260">
    <property type="component" value="Unassembled WGS sequence"/>
</dbReference>
<dbReference type="GO" id="GO:0003723">
    <property type="term" value="F:RNA binding"/>
    <property type="evidence" value="ECO:0007669"/>
    <property type="project" value="TreeGrafter"/>
</dbReference>
<reference evidence="4" key="2">
    <citation type="submission" date="2025-09" db="UniProtKB">
        <authorList>
            <consortium name="Ensembl"/>
        </authorList>
    </citation>
    <scope>IDENTIFICATION</scope>
</reference>
<evidence type="ECO:0000256" key="2">
    <source>
        <dbReference type="ARBA" id="ARBA00014454"/>
    </source>
</evidence>
<sequence length="454" mass="51911">NRYLSSDEAGKKSNEKKLKKKRPKPTGRGMNIVDDDIDWKQLATQNEEEKEEDEAPVIVEVIDERPDETKQLEAFGTGKWKVIGETQESALDKRGHRVRHDSPETSPVRRARHDSPDLSPKRARHNSPDLSPQRRGRHDSPDLSPQRHRAENKNRWHDSLSPSPPRKSHKSSPSRTQRPHDKGSPHRKKTKAASSDDLSPPRRRVRKGKGSDSDQSPPRRRPHGRRGSDSVLSPPRKRGQGGRGSDSALSPPRKRPQRGRGSDSDLSPPRRTRSPDRQAAPRMLSGGAAGLVSVDILRKEQEEIRKREKRNQPLKKAGEKAEKDEKYAQWGKGLAQEEMQQQNVIDAMREAQKPLARHIDDEDLDRMLREQEREGDPMAAMLRKKKDKNAQLKGIKEKPSYKGPPPPPNRFNIMPGHRWDGFDRSSGFEQKRYSRITDKKAVQEMAYKWSVEDM</sequence>
<evidence type="ECO:0000256" key="1">
    <source>
        <dbReference type="ARBA" id="ARBA00011069"/>
    </source>
</evidence>
<name>A0A671RL48_9TELE</name>
<feature type="compositionally biased region" description="Basic and acidic residues" evidence="3">
    <location>
        <begin position="316"/>
        <end position="327"/>
    </location>
</feature>
<proteinExistence type="inferred from homology"/>
<dbReference type="PANTHER" id="PTHR31809:SF0">
    <property type="entry name" value="BUD13 HOMOLOG"/>
    <property type="match status" value="1"/>
</dbReference>
<dbReference type="GO" id="GO:0005684">
    <property type="term" value="C:U2-type spliceosomal complex"/>
    <property type="evidence" value="ECO:0007669"/>
    <property type="project" value="TreeGrafter"/>
</dbReference>
<keyword evidence="5" id="KW-1185">Reference proteome</keyword>
<dbReference type="Pfam" id="PF09736">
    <property type="entry name" value="Bud13"/>
    <property type="match status" value="1"/>
</dbReference>
<dbReference type="PANTHER" id="PTHR31809">
    <property type="entry name" value="BUD13 HOMOLOG"/>
    <property type="match status" value="1"/>
</dbReference>
<organism evidence="4 5">
    <name type="scientific">Sinocyclocheilus anshuiensis</name>
    <dbReference type="NCBI Taxonomy" id="1608454"/>
    <lineage>
        <taxon>Eukaryota</taxon>
        <taxon>Metazoa</taxon>
        <taxon>Chordata</taxon>
        <taxon>Craniata</taxon>
        <taxon>Vertebrata</taxon>
        <taxon>Euteleostomi</taxon>
        <taxon>Actinopterygii</taxon>
        <taxon>Neopterygii</taxon>
        <taxon>Teleostei</taxon>
        <taxon>Ostariophysi</taxon>
        <taxon>Cypriniformes</taxon>
        <taxon>Cyprinidae</taxon>
        <taxon>Cyprininae</taxon>
        <taxon>Sinocyclocheilus</taxon>
    </lineage>
</organism>
<comment type="similarity">
    <text evidence="1">Belongs to the CWC26 family.</text>
</comment>
<feature type="compositionally biased region" description="Basic and acidic residues" evidence="3">
    <location>
        <begin position="148"/>
        <end position="158"/>
    </location>
</feature>
<reference evidence="4" key="1">
    <citation type="submission" date="2025-08" db="UniProtKB">
        <authorList>
            <consortium name="Ensembl"/>
        </authorList>
    </citation>
    <scope>IDENTIFICATION</scope>
</reference>
<dbReference type="GO" id="GO:0000398">
    <property type="term" value="P:mRNA splicing, via spliceosome"/>
    <property type="evidence" value="ECO:0007669"/>
    <property type="project" value="TreeGrafter"/>
</dbReference>